<name>A0A975B875_9BACT</name>
<dbReference type="GO" id="GO:0008237">
    <property type="term" value="F:metallopeptidase activity"/>
    <property type="evidence" value="ECO:0007669"/>
    <property type="project" value="UniProtKB-KW"/>
</dbReference>
<keyword evidence="5" id="KW-0645">Protease</keyword>
<evidence type="ECO:0000256" key="10">
    <source>
        <dbReference type="ARBA" id="ARBA00022989"/>
    </source>
</evidence>
<evidence type="ECO:0000256" key="9">
    <source>
        <dbReference type="ARBA" id="ARBA00022833"/>
    </source>
</evidence>
<dbReference type="Proteomes" id="UP000663720">
    <property type="component" value="Chromosome"/>
</dbReference>
<proteinExistence type="inferred from homology"/>
<dbReference type="PANTHER" id="PTHR35864">
    <property type="entry name" value="ZINC METALLOPROTEASE MJ0611-RELATED"/>
    <property type="match status" value="1"/>
</dbReference>
<organism evidence="14 15">
    <name type="scientific">Desulfonema limicola</name>
    <dbReference type="NCBI Taxonomy" id="45656"/>
    <lineage>
        <taxon>Bacteria</taxon>
        <taxon>Pseudomonadati</taxon>
        <taxon>Thermodesulfobacteriota</taxon>
        <taxon>Desulfobacteria</taxon>
        <taxon>Desulfobacterales</taxon>
        <taxon>Desulfococcaceae</taxon>
        <taxon>Desulfonema</taxon>
    </lineage>
</organism>
<evidence type="ECO:0000313" key="14">
    <source>
        <dbReference type="EMBL" id="QTA80436.1"/>
    </source>
</evidence>
<comment type="subcellular location">
    <subcellularLocation>
        <location evidence="2">Cell membrane</location>
        <topology evidence="2">Multi-pass membrane protein</topology>
    </subcellularLocation>
</comment>
<evidence type="ECO:0000256" key="11">
    <source>
        <dbReference type="ARBA" id="ARBA00023049"/>
    </source>
</evidence>
<gene>
    <name evidence="14" type="ORF">dnl_27400</name>
</gene>
<dbReference type="InterPro" id="IPR052348">
    <property type="entry name" value="Metallopeptidase_M50B"/>
</dbReference>
<dbReference type="CDD" id="cd06158">
    <property type="entry name" value="S2P-M50_like_1"/>
    <property type="match status" value="1"/>
</dbReference>
<evidence type="ECO:0000256" key="1">
    <source>
        <dbReference type="ARBA" id="ARBA00001947"/>
    </source>
</evidence>
<evidence type="ECO:0000256" key="3">
    <source>
        <dbReference type="ARBA" id="ARBA00007931"/>
    </source>
</evidence>
<feature type="transmembrane region" description="Helical" evidence="13">
    <location>
        <begin position="57"/>
        <end position="78"/>
    </location>
</feature>
<keyword evidence="8" id="KW-0378">Hydrolase</keyword>
<comment type="cofactor">
    <cofactor evidence="1">
        <name>Zn(2+)</name>
        <dbReference type="ChEBI" id="CHEBI:29105"/>
    </cofactor>
</comment>
<evidence type="ECO:0000256" key="2">
    <source>
        <dbReference type="ARBA" id="ARBA00004651"/>
    </source>
</evidence>
<evidence type="ECO:0000256" key="13">
    <source>
        <dbReference type="SAM" id="Phobius"/>
    </source>
</evidence>
<feature type="transmembrane region" description="Helical" evidence="13">
    <location>
        <begin position="130"/>
        <end position="152"/>
    </location>
</feature>
<dbReference type="RefSeq" id="WP_207692084.1">
    <property type="nucleotide sequence ID" value="NZ_CP061799.1"/>
</dbReference>
<dbReference type="GO" id="GO:0006508">
    <property type="term" value="P:proteolysis"/>
    <property type="evidence" value="ECO:0007669"/>
    <property type="project" value="UniProtKB-KW"/>
</dbReference>
<keyword evidence="9" id="KW-0862">Zinc</keyword>
<dbReference type="KEGG" id="dli:dnl_27400"/>
<evidence type="ECO:0008006" key="16">
    <source>
        <dbReference type="Google" id="ProtNLM"/>
    </source>
</evidence>
<evidence type="ECO:0000256" key="5">
    <source>
        <dbReference type="ARBA" id="ARBA00022670"/>
    </source>
</evidence>
<keyword evidence="4" id="KW-1003">Cell membrane</keyword>
<accession>A0A975B875</accession>
<dbReference type="PANTHER" id="PTHR35864:SF1">
    <property type="entry name" value="ZINC METALLOPROTEASE YWHC-RELATED"/>
    <property type="match status" value="1"/>
</dbReference>
<dbReference type="GO" id="GO:0046872">
    <property type="term" value="F:metal ion binding"/>
    <property type="evidence" value="ECO:0007669"/>
    <property type="project" value="UniProtKB-KW"/>
</dbReference>
<evidence type="ECO:0000256" key="12">
    <source>
        <dbReference type="ARBA" id="ARBA00023136"/>
    </source>
</evidence>
<sequence>MSLPIPYIPDFSNFAIDDFVAFIVSALLAVMVNAEGQAFAAVTLGDSKSEGRNRLHFNAFLYLDILGSIAFFLSGAGWPKKADIDTTQFSKPRLYNILTRFSGPFANFLLASIAGSIVWILSRYGSEDRVFTMIVIVNVTVAAYNLLPVAPFAGSSIVSAFFSSADNKFLKFYQQAGPFILIGLFLAEMISRKDIITGYLKSFAKVLFDFIVAF</sequence>
<keyword evidence="7" id="KW-0479">Metal-binding</keyword>
<dbReference type="EMBL" id="CP061799">
    <property type="protein sequence ID" value="QTA80436.1"/>
    <property type="molecule type" value="Genomic_DNA"/>
</dbReference>
<keyword evidence="15" id="KW-1185">Reference proteome</keyword>
<evidence type="ECO:0000256" key="7">
    <source>
        <dbReference type="ARBA" id="ARBA00022723"/>
    </source>
</evidence>
<evidence type="ECO:0000256" key="6">
    <source>
        <dbReference type="ARBA" id="ARBA00022692"/>
    </source>
</evidence>
<keyword evidence="10 13" id="KW-1133">Transmembrane helix</keyword>
<feature type="transmembrane region" description="Helical" evidence="13">
    <location>
        <begin position="20"/>
        <end position="45"/>
    </location>
</feature>
<dbReference type="InterPro" id="IPR044537">
    <property type="entry name" value="Rip2-like"/>
</dbReference>
<evidence type="ECO:0000313" key="15">
    <source>
        <dbReference type="Proteomes" id="UP000663720"/>
    </source>
</evidence>
<evidence type="ECO:0000256" key="8">
    <source>
        <dbReference type="ARBA" id="ARBA00022801"/>
    </source>
</evidence>
<evidence type="ECO:0000256" key="4">
    <source>
        <dbReference type="ARBA" id="ARBA00022475"/>
    </source>
</evidence>
<dbReference type="GO" id="GO:0005886">
    <property type="term" value="C:plasma membrane"/>
    <property type="evidence" value="ECO:0007669"/>
    <property type="project" value="UniProtKB-SubCell"/>
</dbReference>
<feature type="transmembrane region" description="Helical" evidence="13">
    <location>
        <begin position="172"/>
        <end position="191"/>
    </location>
</feature>
<comment type="similarity">
    <text evidence="3">Belongs to the peptidase M50B family.</text>
</comment>
<keyword evidence="6 13" id="KW-0812">Transmembrane</keyword>
<dbReference type="AlphaFoldDB" id="A0A975B875"/>
<feature type="transmembrane region" description="Helical" evidence="13">
    <location>
        <begin position="98"/>
        <end position="121"/>
    </location>
</feature>
<reference evidence="14" key="1">
    <citation type="journal article" date="2021" name="Microb. Physiol.">
        <title>Proteogenomic Insights into the Physiology of Marine, Sulfate-Reducing, Filamentous Desulfonema limicola and Desulfonema magnum.</title>
        <authorList>
            <person name="Schnaars V."/>
            <person name="Wohlbrand L."/>
            <person name="Scheve S."/>
            <person name="Hinrichs C."/>
            <person name="Reinhardt R."/>
            <person name="Rabus R."/>
        </authorList>
    </citation>
    <scope>NUCLEOTIDE SEQUENCE</scope>
    <source>
        <strain evidence="14">5ac10</strain>
    </source>
</reference>
<keyword evidence="12 13" id="KW-0472">Membrane</keyword>
<keyword evidence="11" id="KW-0482">Metalloprotease</keyword>
<protein>
    <recommendedName>
        <fullName evidence="16">Peptidase M50</fullName>
    </recommendedName>
</protein>